<dbReference type="Gene3D" id="3.10.50.30">
    <property type="entry name" value="Transcription elongation factor, GreA/GreB, C-terminal domain"/>
    <property type="match status" value="1"/>
</dbReference>
<dbReference type="GO" id="GO:0032784">
    <property type="term" value="P:regulation of DNA-templated transcription elongation"/>
    <property type="evidence" value="ECO:0007669"/>
    <property type="project" value="InterPro"/>
</dbReference>
<keyword evidence="3" id="KW-0418">Kinase</keyword>
<dbReference type="Proteomes" id="UP000478546">
    <property type="component" value="Unassembled WGS sequence"/>
</dbReference>
<evidence type="ECO:0000313" key="4">
    <source>
        <dbReference type="Proteomes" id="UP000478546"/>
    </source>
</evidence>
<name>A0A6B2H962_9BACT</name>
<protein>
    <submittedName>
        <fullName evidence="3">Nucleoside diphosphate kinase regulator</fullName>
    </submittedName>
</protein>
<dbReference type="Gene3D" id="1.10.286.20">
    <property type="match status" value="1"/>
</dbReference>
<dbReference type="Pfam" id="PF01272">
    <property type="entry name" value="GreA_GreB"/>
    <property type="match status" value="1"/>
</dbReference>
<dbReference type="PANTHER" id="PTHR30437:SF5">
    <property type="entry name" value="REGULATOR OF NUCLEOSIDE DIPHOSPHATE KINASE"/>
    <property type="match status" value="1"/>
</dbReference>
<dbReference type="GO" id="GO:0070063">
    <property type="term" value="F:RNA polymerase binding"/>
    <property type="evidence" value="ECO:0007669"/>
    <property type="project" value="InterPro"/>
</dbReference>
<dbReference type="Pfam" id="PF14760">
    <property type="entry name" value="Rnk_N"/>
    <property type="match status" value="1"/>
</dbReference>
<comment type="caution">
    <text evidence="3">The sequence shown here is derived from an EMBL/GenBank/DDBJ whole genome shotgun (WGS) entry which is preliminary data.</text>
</comment>
<dbReference type="InterPro" id="IPR029462">
    <property type="entry name" value="Rnk_N"/>
</dbReference>
<dbReference type="SUPFAM" id="SSF54534">
    <property type="entry name" value="FKBP-like"/>
    <property type="match status" value="1"/>
</dbReference>
<feature type="domain" description="Regulator of nucleoside diphosphate kinase N-terminal" evidence="2">
    <location>
        <begin position="3"/>
        <end position="43"/>
    </location>
</feature>
<dbReference type="NCBIfam" id="NF004396">
    <property type="entry name" value="PRK05753.1"/>
    <property type="match status" value="1"/>
</dbReference>
<dbReference type="PIRSF" id="PIRSF006092">
    <property type="entry name" value="GreA_GreB"/>
    <property type="match status" value="1"/>
</dbReference>
<reference evidence="3 4" key="1">
    <citation type="submission" date="2020-01" db="EMBL/GenBank/DDBJ databases">
        <authorList>
            <person name="Kim M.K."/>
        </authorList>
    </citation>
    <scope>NUCLEOTIDE SEQUENCE [LARGE SCALE GENOMIC DNA]</scope>
    <source>
        <strain evidence="3 4">BT213</strain>
    </source>
</reference>
<dbReference type="RefSeq" id="WP_162345842.1">
    <property type="nucleotide sequence ID" value="NZ_JAAEAA010000008.1"/>
</dbReference>
<dbReference type="AlphaFoldDB" id="A0A6B2H962"/>
<feature type="domain" description="Transcription elongation factor GreA/GreB C-terminal" evidence="1">
    <location>
        <begin position="49"/>
        <end position="124"/>
    </location>
</feature>
<keyword evidence="3" id="KW-0808">Transferase</keyword>
<dbReference type="InterPro" id="IPR001437">
    <property type="entry name" value="Tscrpt_elong_fac_GreA/B_C"/>
</dbReference>
<keyword evidence="4" id="KW-1185">Reference proteome</keyword>
<evidence type="ECO:0000259" key="1">
    <source>
        <dbReference type="Pfam" id="PF01272"/>
    </source>
</evidence>
<accession>A0A6B2H962</accession>
<organism evidence="3 4">
    <name type="scientific">Pontibacter fetidus</name>
    <dbReference type="NCBI Taxonomy" id="2700082"/>
    <lineage>
        <taxon>Bacteria</taxon>
        <taxon>Pseudomonadati</taxon>
        <taxon>Bacteroidota</taxon>
        <taxon>Cytophagia</taxon>
        <taxon>Cytophagales</taxon>
        <taxon>Hymenobacteraceae</taxon>
        <taxon>Pontibacter</taxon>
    </lineage>
</organism>
<sequence>MNPIYLTEKDYERLHSLVQLQRQNGGAASVEGLCQELKRAKVVASEEVPKEVVTMNSVVRLKDLKTGNEMEITVVYPKDADLSKRKISVLAPVATAILGCKVGDEVEWPAPQGMLSYKIASILYQPEAAGDLYL</sequence>
<gene>
    <name evidence="3" type="primary">rnk</name>
    <name evidence="3" type="ORF">GWO68_07595</name>
</gene>
<dbReference type="InterPro" id="IPR023459">
    <property type="entry name" value="Tscrpt_elong_fac_GreA/B_fam"/>
</dbReference>
<proteinExistence type="predicted"/>
<evidence type="ECO:0000259" key="2">
    <source>
        <dbReference type="Pfam" id="PF14760"/>
    </source>
</evidence>
<dbReference type="GO" id="GO:0003677">
    <property type="term" value="F:DNA binding"/>
    <property type="evidence" value="ECO:0007669"/>
    <property type="project" value="InterPro"/>
</dbReference>
<dbReference type="GO" id="GO:0006354">
    <property type="term" value="P:DNA-templated transcription elongation"/>
    <property type="evidence" value="ECO:0007669"/>
    <property type="project" value="TreeGrafter"/>
</dbReference>
<dbReference type="EMBL" id="JAAEAA010000008">
    <property type="protein sequence ID" value="NDK55774.1"/>
    <property type="molecule type" value="Genomic_DNA"/>
</dbReference>
<dbReference type="InterPro" id="IPR036953">
    <property type="entry name" value="GreA/GreB_C_sf"/>
</dbReference>
<dbReference type="PANTHER" id="PTHR30437">
    <property type="entry name" value="TRANSCRIPTION ELONGATION FACTOR GREA"/>
    <property type="match status" value="1"/>
</dbReference>
<dbReference type="GO" id="GO:0016301">
    <property type="term" value="F:kinase activity"/>
    <property type="evidence" value="ECO:0007669"/>
    <property type="project" value="UniProtKB-KW"/>
</dbReference>
<evidence type="ECO:0000313" key="3">
    <source>
        <dbReference type="EMBL" id="NDK55774.1"/>
    </source>
</evidence>